<feature type="transmembrane region" description="Helical" evidence="6">
    <location>
        <begin position="165"/>
        <end position="185"/>
    </location>
</feature>
<feature type="transmembrane region" description="Helical" evidence="6">
    <location>
        <begin position="139"/>
        <end position="159"/>
    </location>
</feature>
<feature type="transmembrane region" description="Helical" evidence="6">
    <location>
        <begin position="99"/>
        <end position="118"/>
    </location>
</feature>
<keyword evidence="4 6" id="KW-1133">Transmembrane helix</keyword>
<organism evidence="8 9">
    <name type="scientific">Fusibacter paucivorans</name>
    <dbReference type="NCBI Taxonomy" id="76009"/>
    <lineage>
        <taxon>Bacteria</taxon>
        <taxon>Bacillati</taxon>
        <taxon>Bacillota</taxon>
        <taxon>Clostridia</taxon>
        <taxon>Eubacteriales</taxon>
        <taxon>Eubacteriales Family XII. Incertae Sedis</taxon>
        <taxon>Fusibacter</taxon>
    </lineage>
</organism>
<evidence type="ECO:0000256" key="3">
    <source>
        <dbReference type="ARBA" id="ARBA00022692"/>
    </source>
</evidence>
<feature type="domain" description="Major facilitator superfamily (MFS) profile" evidence="7">
    <location>
        <begin position="7"/>
        <end position="398"/>
    </location>
</feature>
<comment type="caution">
    <text evidence="8">The sequence shown here is derived from an EMBL/GenBank/DDBJ whole genome shotgun (WGS) entry which is preliminary data.</text>
</comment>
<keyword evidence="5 6" id="KW-0472">Membrane</keyword>
<evidence type="ECO:0000256" key="5">
    <source>
        <dbReference type="ARBA" id="ARBA00023136"/>
    </source>
</evidence>
<dbReference type="PANTHER" id="PTHR23528:SF1">
    <property type="entry name" value="MAJOR FACILITATOR SUPERFAMILY (MFS) PROFILE DOMAIN-CONTAINING PROTEIN"/>
    <property type="match status" value="1"/>
</dbReference>
<dbReference type="InterPro" id="IPR020846">
    <property type="entry name" value="MFS_dom"/>
</dbReference>
<dbReference type="Gene3D" id="1.20.1250.20">
    <property type="entry name" value="MFS general substrate transporter like domains"/>
    <property type="match status" value="2"/>
</dbReference>
<keyword evidence="9" id="KW-1185">Reference proteome</keyword>
<proteinExistence type="predicted"/>
<feature type="transmembrane region" description="Helical" evidence="6">
    <location>
        <begin position="216"/>
        <end position="233"/>
    </location>
</feature>
<gene>
    <name evidence="8" type="ORF">KHM83_07110</name>
</gene>
<dbReference type="PROSITE" id="PS50850">
    <property type="entry name" value="MFS"/>
    <property type="match status" value="1"/>
</dbReference>
<reference evidence="8 9" key="1">
    <citation type="submission" date="2021-05" db="EMBL/GenBank/DDBJ databases">
        <title>Fusibacter ferrireducens sp. nov., an anaerobic, sulfur- and Fe-reducing bacterium isolated from the mangrove sediment.</title>
        <authorList>
            <person name="Qiu D."/>
        </authorList>
    </citation>
    <scope>NUCLEOTIDE SEQUENCE [LARGE SCALE GENOMIC DNA]</scope>
    <source>
        <strain evidence="8 9">DSM 12116</strain>
    </source>
</reference>
<dbReference type="RefSeq" id="WP_213236300.1">
    <property type="nucleotide sequence ID" value="NZ_JAHBCL010000010.1"/>
</dbReference>
<feature type="transmembrane region" description="Helical" evidence="6">
    <location>
        <begin position="310"/>
        <end position="327"/>
    </location>
</feature>
<dbReference type="PRINTS" id="PR01035">
    <property type="entry name" value="TCRTETA"/>
</dbReference>
<keyword evidence="2" id="KW-0813">Transport</keyword>
<feature type="transmembrane region" description="Helical" evidence="6">
    <location>
        <begin position="7"/>
        <end position="25"/>
    </location>
</feature>
<dbReference type="InterPro" id="IPR036259">
    <property type="entry name" value="MFS_trans_sf"/>
</dbReference>
<feature type="transmembrane region" description="Helical" evidence="6">
    <location>
        <begin position="45"/>
        <end position="64"/>
    </location>
</feature>
<evidence type="ECO:0000256" key="6">
    <source>
        <dbReference type="SAM" id="Phobius"/>
    </source>
</evidence>
<dbReference type="SUPFAM" id="SSF103473">
    <property type="entry name" value="MFS general substrate transporter"/>
    <property type="match status" value="1"/>
</dbReference>
<accession>A0ABS5PQW4</accession>
<evidence type="ECO:0000259" key="7">
    <source>
        <dbReference type="PROSITE" id="PS50850"/>
    </source>
</evidence>
<feature type="transmembrane region" description="Helical" evidence="6">
    <location>
        <begin position="282"/>
        <end position="304"/>
    </location>
</feature>
<protein>
    <submittedName>
        <fullName evidence="8">MFS transporter</fullName>
    </submittedName>
</protein>
<evidence type="ECO:0000313" key="8">
    <source>
        <dbReference type="EMBL" id="MBS7526442.1"/>
    </source>
</evidence>
<dbReference type="PANTHER" id="PTHR23528">
    <property type="match status" value="1"/>
</dbReference>
<feature type="transmembrane region" description="Helical" evidence="6">
    <location>
        <begin position="76"/>
        <end position="93"/>
    </location>
</feature>
<dbReference type="EMBL" id="JAHBCL010000010">
    <property type="protein sequence ID" value="MBS7526442.1"/>
    <property type="molecule type" value="Genomic_DNA"/>
</dbReference>
<dbReference type="InterPro" id="IPR011701">
    <property type="entry name" value="MFS"/>
</dbReference>
<evidence type="ECO:0000256" key="1">
    <source>
        <dbReference type="ARBA" id="ARBA00004651"/>
    </source>
</evidence>
<evidence type="ECO:0000256" key="2">
    <source>
        <dbReference type="ARBA" id="ARBA00022448"/>
    </source>
</evidence>
<feature type="transmembrane region" description="Helical" evidence="6">
    <location>
        <begin position="253"/>
        <end position="275"/>
    </location>
</feature>
<comment type="subcellular location">
    <subcellularLocation>
        <location evidence="1">Cell membrane</location>
        <topology evidence="1">Multi-pass membrane protein</topology>
    </subcellularLocation>
</comment>
<feature type="transmembrane region" description="Helical" evidence="6">
    <location>
        <begin position="348"/>
        <end position="367"/>
    </location>
</feature>
<name>A0ABS5PQW4_9FIRM</name>
<dbReference type="Proteomes" id="UP000746471">
    <property type="component" value="Unassembled WGS sequence"/>
</dbReference>
<sequence>MKLNVKQTFILGLGFFAVSLVWPLYNVYVPIFLRDFIDSQFQINAIMTLDNILAVSLIPVIATLSDRTQTRFGRRMPYLMAGIPIAALMFVILPGYTSLLSLMVIITILNFAMAIFRAPTVALMPDITPPSLRSQANGIINFMGGLASVFVLIGGAFLYNMAHMLPFILTAVLMLFALFMLLKFIKEPTQYVAASEEREKLGTLLARIDRSEKKETFLILGAIFFWFFGYQGVEATFSNYCVRFLGLEVPTASLILGFFALSFLIFAIPAGFVGTKLGKRRTILIGIAGDAVIFIALSFIGNFIPYTMPIMALLMFIGGFFWAMININSYPLIVGKAPEALVGTYTGLYYFASSAAAIFGPLALGLLVDITSFKYMFVFTAVAYLIAGALILKTSNNA</sequence>
<keyword evidence="3 6" id="KW-0812">Transmembrane</keyword>
<feature type="transmembrane region" description="Helical" evidence="6">
    <location>
        <begin position="373"/>
        <end position="392"/>
    </location>
</feature>
<evidence type="ECO:0000313" key="9">
    <source>
        <dbReference type="Proteomes" id="UP000746471"/>
    </source>
</evidence>
<dbReference type="Pfam" id="PF07690">
    <property type="entry name" value="MFS_1"/>
    <property type="match status" value="1"/>
</dbReference>
<evidence type="ECO:0000256" key="4">
    <source>
        <dbReference type="ARBA" id="ARBA00022989"/>
    </source>
</evidence>
<dbReference type="InterPro" id="IPR001958">
    <property type="entry name" value="Tet-R_TetA/multi-R_MdtG-like"/>
</dbReference>